<dbReference type="AlphaFoldDB" id="A0A8S0W3Y1"/>
<dbReference type="Pfam" id="PF13380">
    <property type="entry name" value="CoA_binding_2"/>
    <property type="match status" value="1"/>
</dbReference>
<organism evidence="2">
    <name type="scientific">Acididesulfobacillus acetoxydans</name>
    <dbReference type="NCBI Taxonomy" id="1561005"/>
    <lineage>
        <taxon>Bacteria</taxon>
        <taxon>Bacillati</taxon>
        <taxon>Bacillota</taxon>
        <taxon>Clostridia</taxon>
        <taxon>Eubacteriales</taxon>
        <taxon>Peptococcaceae</taxon>
        <taxon>Acididesulfobacillus</taxon>
    </lineage>
</organism>
<name>A0A8S0W3Y1_9FIRM</name>
<keyword evidence="4" id="KW-1185">Reference proteome</keyword>
<dbReference type="RefSeq" id="WP_240985518.1">
    <property type="nucleotide sequence ID" value="NZ_CDGJ01000078.1"/>
</dbReference>
<accession>A0A8S0W3Y1</accession>
<dbReference type="KEGG" id="aacx:DEACI_2760"/>
<evidence type="ECO:0000313" key="4">
    <source>
        <dbReference type="Proteomes" id="UP001071230"/>
    </source>
</evidence>
<proteinExistence type="predicted"/>
<dbReference type="EMBL" id="LR746496">
    <property type="protein sequence ID" value="CAA7602088.1"/>
    <property type="molecule type" value="Genomic_DNA"/>
</dbReference>
<feature type="domain" description="CoA-binding" evidence="1">
    <location>
        <begin position="18"/>
        <end position="129"/>
    </location>
</feature>
<gene>
    <name evidence="3" type="ORF">DEACI_2544</name>
    <name evidence="2" type="ORF">DEACI_2760</name>
</gene>
<dbReference type="Gene3D" id="3.40.50.720">
    <property type="entry name" value="NAD(P)-binding Rossmann-like Domain"/>
    <property type="match status" value="1"/>
</dbReference>
<sequence length="160" mass="18379">MREKKIHPFTESLHTGLSYAVIGSKEELRQHRHAWKAWRALQGFGCTVYLVAAELKRWEGAKVYPDLPALTGKVQVAVPCLSPEEMPDLVAEALAAGVEQIWFQEQSWSPEMHQQCELAGIQAVRGCVLRHRTYRQPLGYFHPCFWHGLRDLKVPLKRHL</sequence>
<dbReference type="InterPro" id="IPR036291">
    <property type="entry name" value="NAD(P)-bd_dom_sf"/>
</dbReference>
<dbReference type="Proteomes" id="UP001071230">
    <property type="component" value="Unassembled WGS sequence"/>
</dbReference>
<evidence type="ECO:0000313" key="2">
    <source>
        <dbReference type="EMBL" id="CAA7602088.1"/>
    </source>
</evidence>
<reference evidence="3" key="1">
    <citation type="submission" date="2014-11" db="EMBL/GenBank/DDBJ databases">
        <authorList>
            <person name="Hornung B.V."/>
        </authorList>
    </citation>
    <scope>NUCLEOTIDE SEQUENCE</scope>
    <source>
        <strain evidence="3">INE</strain>
    </source>
</reference>
<dbReference type="InterPro" id="IPR003781">
    <property type="entry name" value="CoA-bd"/>
</dbReference>
<dbReference type="SUPFAM" id="SSF51735">
    <property type="entry name" value="NAD(P)-binding Rossmann-fold domains"/>
    <property type="match status" value="1"/>
</dbReference>
<protein>
    <submittedName>
        <fullName evidence="2">CoA binding domain protein</fullName>
    </submittedName>
    <submittedName>
        <fullName evidence="3">CoA-binding-like protein</fullName>
    </submittedName>
</protein>
<reference evidence="2" key="2">
    <citation type="submission" date="2020-01" db="EMBL/GenBank/DDBJ databases">
        <authorList>
            <person name="Hornung B."/>
        </authorList>
    </citation>
    <scope>NUCLEOTIDE SEQUENCE</scope>
    <source>
        <strain evidence="2">PacBioINE</strain>
    </source>
</reference>
<evidence type="ECO:0000313" key="3">
    <source>
        <dbReference type="EMBL" id="CEJ08069.1"/>
    </source>
</evidence>
<evidence type="ECO:0000259" key="1">
    <source>
        <dbReference type="Pfam" id="PF13380"/>
    </source>
</evidence>
<dbReference type="EMBL" id="CDGJ01000078">
    <property type="protein sequence ID" value="CEJ08069.1"/>
    <property type="molecule type" value="Genomic_DNA"/>
</dbReference>
<dbReference type="Proteomes" id="UP000836597">
    <property type="component" value="Chromosome"/>
</dbReference>